<feature type="region of interest" description="Disordered" evidence="1">
    <location>
        <begin position="1"/>
        <end position="194"/>
    </location>
</feature>
<accession>A0AAE0J0E0</accession>
<sequence>MGPAGPTPQHQENHRPGSHRDYRENESYSSAPNRRADRNPSPTRMQYPSSSTRAHSPPGSRHDARETLPSTSARGTRVDRPVLSSVGSSSLPADWRRAPRSHPSERKRPKKKSEDSNAIGRSAASHTRRQKPLPNRQQRQKTNGKGRGPENSVSCDAFDNAHNTQQKPATVNAKAQAAGDKANGSKRPRRCSMTPQAIYERAKYDKRVKEGRCVQCGVLLTRKDRSSRYCEKHRKRKNWDMSEGRKLKWIKGQCKDCPRPAVKGGRLCKLHRDLRAQAERDRRRLWQTLTLQTRNRRVRKTRQMGRSSQEGNLRILERMTLIWMELPTSNWILASEDYGTKSYGV</sequence>
<keyword evidence="3" id="KW-1185">Reference proteome</keyword>
<feature type="compositionally biased region" description="Low complexity" evidence="1">
    <location>
        <begin position="81"/>
        <end position="92"/>
    </location>
</feature>
<dbReference type="AlphaFoldDB" id="A0AAE0J0E0"/>
<proteinExistence type="predicted"/>
<feature type="compositionally biased region" description="Basic and acidic residues" evidence="1">
    <location>
        <begin position="94"/>
        <end position="106"/>
    </location>
</feature>
<name>A0AAE0J0E0_9PEZI</name>
<gene>
    <name evidence="2" type="ORF">B0H65DRAFT_512795</name>
</gene>
<dbReference type="GeneID" id="87865755"/>
<organism evidence="2 3">
    <name type="scientific">Neurospora tetraspora</name>
    <dbReference type="NCBI Taxonomy" id="94610"/>
    <lineage>
        <taxon>Eukaryota</taxon>
        <taxon>Fungi</taxon>
        <taxon>Dikarya</taxon>
        <taxon>Ascomycota</taxon>
        <taxon>Pezizomycotina</taxon>
        <taxon>Sordariomycetes</taxon>
        <taxon>Sordariomycetidae</taxon>
        <taxon>Sordariales</taxon>
        <taxon>Sordariaceae</taxon>
        <taxon>Neurospora</taxon>
    </lineage>
</organism>
<evidence type="ECO:0000313" key="3">
    <source>
        <dbReference type="Proteomes" id="UP001278500"/>
    </source>
</evidence>
<feature type="compositionally biased region" description="Polar residues" evidence="1">
    <location>
        <begin position="40"/>
        <end position="54"/>
    </location>
</feature>
<dbReference type="Proteomes" id="UP001278500">
    <property type="component" value="Unassembled WGS sequence"/>
</dbReference>
<reference evidence="2" key="1">
    <citation type="journal article" date="2023" name="Mol. Phylogenet. Evol.">
        <title>Genome-scale phylogeny and comparative genomics of the fungal order Sordariales.</title>
        <authorList>
            <person name="Hensen N."/>
            <person name="Bonometti L."/>
            <person name="Westerberg I."/>
            <person name="Brannstrom I.O."/>
            <person name="Guillou S."/>
            <person name="Cros-Aarteil S."/>
            <person name="Calhoun S."/>
            <person name="Haridas S."/>
            <person name="Kuo A."/>
            <person name="Mondo S."/>
            <person name="Pangilinan J."/>
            <person name="Riley R."/>
            <person name="LaButti K."/>
            <person name="Andreopoulos B."/>
            <person name="Lipzen A."/>
            <person name="Chen C."/>
            <person name="Yan M."/>
            <person name="Daum C."/>
            <person name="Ng V."/>
            <person name="Clum A."/>
            <person name="Steindorff A."/>
            <person name="Ohm R.A."/>
            <person name="Martin F."/>
            <person name="Silar P."/>
            <person name="Natvig D.O."/>
            <person name="Lalanne C."/>
            <person name="Gautier V."/>
            <person name="Ament-Velasquez S.L."/>
            <person name="Kruys A."/>
            <person name="Hutchinson M.I."/>
            <person name="Powell A.J."/>
            <person name="Barry K."/>
            <person name="Miller A.N."/>
            <person name="Grigoriev I.V."/>
            <person name="Debuchy R."/>
            <person name="Gladieux P."/>
            <person name="Hiltunen Thoren M."/>
            <person name="Johannesson H."/>
        </authorList>
    </citation>
    <scope>NUCLEOTIDE SEQUENCE</scope>
    <source>
        <strain evidence="2">CBS 560.94</strain>
    </source>
</reference>
<reference evidence="2" key="2">
    <citation type="submission" date="2023-06" db="EMBL/GenBank/DDBJ databases">
        <authorList>
            <consortium name="Lawrence Berkeley National Laboratory"/>
            <person name="Haridas S."/>
            <person name="Hensen N."/>
            <person name="Bonometti L."/>
            <person name="Westerberg I."/>
            <person name="Brannstrom I.O."/>
            <person name="Guillou S."/>
            <person name="Cros-Aarteil S."/>
            <person name="Calhoun S."/>
            <person name="Kuo A."/>
            <person name="Mondo S."/>
            <person name="Pangilinan J."/>
            <person name="Riley R."/>
            <person name="Labutti K."/>
            <person name="Andreopoulos B."/>
            <person name="Lipzen A."/>
            <person name="Chen C."/>
            <person name="Yanf M."/>
            <person name="Daum C."/>
            <person name="Ng V."/>
            <person name="Clum A."/>
            <person name="Steindorff A."/>
            <person name="Ohm R."/>
            <person name="Martin F."/>
            <person name="Silar P."/>
            <person name="Natvig D."/>
            <person name="Lalanne C."/>
            <person name="Gautier V."/>
            <person name="Ament-Velasquez S.L."/>
            <person name="Kruys A."/>
            <person name="Hutchinson M.I."/>
            <person name="Powell A.J."/>
            <person name="Barry K."/>
            <person name="Miller A.N."/>
            <person name="Grigoriev I.V."/>
            <person name="Debuchy R."/>
            <person name="Gladieux P."/>
            <person name="Thoren M.H."/>
            <person name="Johannesson H."/>
        </authorList>
    </citation>
    <scope>NUCLEOTIDE SEQUENCE</scope>
    <source>
        <strain evidence="2">CBS 560.94</strain>
    </source>
</reference>
<evidence type="ECO:0000256" key="1">
    <source>
        <dbReference type="SAM" id="MobiDB-lite"/>
    </source>
</evidence>
<protein>
    <submittedName>
        <fullName evidence="2">Uncharacterized protein</fullName>
    </submittedName>
</protein>
<dbReference type="RefSeq" id="XP_062676750.1">
    <property type="nucleotide sequence ID" value="XM_062828601.1"/>
</dbReference>
<comment type="caution">
    <text evidence="2">The sequence shown here is derived from an EMBL/GenBank/DDBJ whole genome shotgun (WGS) entry which is preliminary data.</text>
</comment>
<evidence type="ECO:0000313" key="2">
    <source>
        <dbReference type="EMBL" id="KAK3334584.1"/>
    </source>
</evidence>
<feature type="compositionally biased region" description="Basic and acidic residues" evidence="1">
    <location>
        <begin position="11"/>
        <end position="26"/>
    </location>
</feature>
<dbReference type="EMBL" id="JAUEPP010000010">
    <property type="protein sequence ID" value="KAK3334584.1"/>
    <property type="molecule type" value="Genomic_DNA"/>
</dbReference>